<dbReference type="EMBL" id="GBXM01100164">
    <property type="protein sequence ID" value="JAH08413.1"/>
    <property type="molecule type" value="Transcribed_RNA"/>
</dbReference>
<protein>
    <submittedName>
        <fullName evidence="1">Uncharacterized protein</fullName>
    </submittedName>
</protein>
<reference evidence="1" key="1">
    <citation type="submission" date="2014-11" db="EMBL/GenBank/DDBJ databases">
        <authorList>
            <person name="Amaro Gonzalez C."/>
        </authorList>
    </citation>
    <scope>NUCLEOTIDE SEQUENCE</scope>
</reference>
<accession>A0A0E9PX27</accession>
<reference evidence="1" key="2">
    <citation type="journal article" date="2015" name="Fish Shellfish Immunol.">
        <title>Early steps in the European eel (Anguilla anguilla)-Vibrio vulnificus interaction in the gills: Role of the RtxA13 toxin.</title>
        <authorList>
            <person name="Callol A."/>
            <person name="Pajuelo D."/>
            <person name="Ebbesson L."/>
            <person name="Teles M."/>
            <person name="MacKenzie S."/>
            <person name="Amaro C."/>
        </authorList>
    </citation>
    <scope>NUCLEOTIDE SEQUENCE</scope>
</reference>
<organism evidence="1">
    <name type="scientific">Anguilla anguilla</name>
    <name type="common">European freshwater eel</name>
    <name type="synonym">Muraena anguilla</name>
    <dbReference type="NCBI Taxonomy" id="7936"/>
    <lineage>
        <taxon>Eukaryota</taxon>
        <taxon>Metazoa</taxon>
        <taxon>Chordata</taxon>
        <taxon>Craniata</taxon>
        <taxon>Vertebrata</taxon>
        <taxon>Euteleostomi</taxon>
        <taxon>Actinopterygii</taxon>
        <taxon>Neopterygii</taxon>
        <taxon>Teleostei</taxon>
        <taxon>Anguilliformes</taxon>
        <taxon>Anguillidae</taxon>
        <taxon>Anguilla</taxon>
    </lineage>
</organism>
<evidence type="ECO:0000313" key="1">
    <source>
        <dbReference type="EMBL" id="JAH08413.1"/>
    </source>
</evidence>
<proteinExistence type="predicted"/>
<name>A0A0E9PX27_ANGAN</name>
<dbReference type="AlphaFoldDB" id="A0A0E9PX27"/>
<sequence length="43" mass="5222">MVRFKGMVLNQKTRLVFFYYFSNKNTKIAQCALWQEEFNLSLN</sequence>